<evidence type="ECO:0000313" key="2">
    <source>
        <dbReference type="Proteomes" id="UP000217348"/>
    </source>
</evidence>
<organism evidence="1 2">
    <name type="scientific">Capnocytophaga stomatis</name>
    <dbReference type="NCBI Taxonomy" id="1848904"/>
    <lineage>
        <taxon>Bacteria</taxon>
        <taxon>Pseudomonadati</taxon>
        <taxon>Bacteroidota</taxon>
        <taxon>Flavobacteriia</taxon>
        <taxon>Flavobacteriales</taxon>
        <taxon>Flavobacteriaceae</taxon>
        <taxon>Capnocytophaga</taxon>
    </lineage>
</organism>
<dbReference type="OrthoDB" id="1073855at2"/>
<dbReference type="EMBL" id="CP022387">
    <property type="protein sequence ID" value="ATA90686.1"/>
    <property type="molecule type" value="Genomic_DNA"/>
</dbReference>
<accession>A0A250G372</accession>
<gene>
    <name evidence="1" type="ORF">CGC58_11760</name>
</gene>
<protein>
    <submittedName>
        <fullName evidence="1">Molybdenum ABC transporter ATP-binding protein</fullName>
    </submittedName>
</protein>
<dbReference type="RefSeq" id="WP_095897221.1">
    <property type="nucleotide sequence ID" value="NZ_CP022387.1"/>
</dbReference>
<proteinExistence type="predicted"/>
<dbReference type="AlphaFoldDB" id="A0A250G372"/>
<dbReference type="KEGG" id="csto:CGC58_11760"/>
<keyword evidence="1" id="KW-0067">ATP-binding</keyword>
<sequence length="115" mass="13722">MTRENTPIATKFVSWKVCTLNQLKDTRAYILRQKLNEKQPLSRADKNWITYQINHNAYFKNAIPIMGYCFDFSDVLKTFLVLQYQQWHEYKAIDKTSLRAMLYGRISLIIEIKKP</sequence>
<dbReference type="Proteomes" id="UP000217348">
    <property type="component" value="Chromosome"/>
</dbReference>
<name>A0A250G372_9FLAO</name>
<evidence type="ECO:0000313" key="1">
    <source>
        <dbReference type="EMBL" id="ATA90686.1"/>
    </source>
</evidence>
<reference evidence="2" key="1">
    <citation type="submission" date="2017-06" db="EMBL/GenBank/DDBJ databases">
        <title>Capnocytophaga spp. assemblies.</title>
        <authorList>
            <person name="Gulvik C.A."/>
        </authorList>
    </citation>
    <scope>NUCLEOTIDE SEQUENCE [LARGE SCALE GENOMIC DNA]</scope>
    <source>
        <strain evidence="2">H2177</strain>
    </source>
</reference>
<dbReference type="GO" id="GO:0005524">
    <property type="term" value="F:ATP binding"/>
    <property type="evidence" value="ECO:0007669"/>
    <property type="project" value="UniProtKB-KW"/>
</dbReference>
<keyword evidence="1" id="KW-0547">Nucleotide-binding</keyword>